<dbReference type="EMBL" id="CP014504">
    <property type="protein sequence ID" value="AMP98583.1"/>
    <property type="molecule type" value="Genomic_DNA"/>
</dbReference>
<dbReference type="OrthoDB" id="679904at2"/>
<evidence type="ECO:0000313" key="6">
    <source>
        <dbReference type="EMBL" id="AMP98583.1"/>
    </source>
</evidence>
<proteinExistence type="inferred from homology"/>
<evidence type="ECO:0000256" key="2">
    <source>
        <dbReference type="ARBA" id="ARBA00023015"/>
    </source>
</evidence>
<keyword evidence="2" id="KW-0805">Transcription regulation</keyword>
<dbReference type="SUPFAM" id="SSF88946">
    <property type="entry name" value="Sigma2 domain of RNA polymerase sigma factors"/>
    <property type="match status" value="1"/>
</dbReference>
<dbReference type="SUPFAM" id="SSF88659">
    <property type="entry name" value="Sigma3 and sigma4 domains of RNA polymerase sigma factors"/>
    <property type="match status" value="1"/>
</dbReference>
<keyword evidence="3" id="KW-0731">Sigma factor</keyword>
<dbReference type="KEGG" id="pcm:AY601_1668"/>
<dbReference type="Pfam" id="PF08281">
    <property type="entry name" value="Sigma70_r4_2"/>
    <property type="match status" value="1"/>
</dbReference>
<organism evidence="6 7">
    <name type="scientific">Pedobacter cryoconitis</name>
    <dbReference type="NCBI Taxonomy" id="188932"/>
    <lineage>
        <taxon>Bacteria</taxon>
        <taxon>Pseudomonadati</taxon>
        <taxon>Bacteroidota</taxon>
        <taxon>Sphingobacteriia</taxon>
        <taxon>Sphingobacteriales</taxon>
        <taxon>Sphingobacteriaceae</taxon>
        <taxon>Pedobacter</taxon>
    </lineage>
</organism>
<name>A0A127VB65_9SPHI</name>
<dbReference type="AlphaFoldDB" id="A0A127VB65"/>
<protein>
    <submittedName>
        <fullName evidence="6">RNA polymerase ECF-type sigma factor</fullName>
    </submittedName>
</protein>
<evidence type="ECO:0000313" key="7">
    <source>
        <dbReference type="Proteomes" id="UP000071561"/>
    </source>
</evidence>
<reference evidence="6 7" key="1">
    <citation type="submission" date="2016-03" db="EMBL/GenBank/DDBJ databases">
        <title>Complete genome sequence of Pedobacter cryoconitis PAMC 27485.</title>
        <authorList>
            <person name="Lee J."/>
            <person name="Kim O.-S."/>
        </authorList>
    </citation>
    <scope>NUCLEOTIDE SEQUENCE [LARGE SCALE GENOMIC DNA]</scope>
    <source>
        <strain evidence="6 7">PAMC 27485</strain>
    </source>
</reference>
<dbReference type="GO" id="GO:0003677">
    <property type="term" value="F:DNA binding"/>
    <property type="evidence" value="ECO:0007669"/>
    <property type="project" value="InterPro"/>
</dbReference>
<dbReference type="NCBIfam" id="TIGR02937">
    <property type="entry name" value="sigma70-ECF"/>
    <property type="match status" value="1"/>
</dbReference>
<dbReference type="InterPro" id="IPR013249">
    <property type="entry name" value="RNA_pol_sigma70_r4_t2"/>
</dbReference>
<accession>A0A127VB65</accession>
<evidence type="ECO:0000259" key="5">
    <source>
        <dbReference type="Pfam" id="PF08281"/>
    </source>
</evidence>
<feature type="domain" description="RNA polymerase sigma factor 70 region 4 type 2" evidence="5">
    <location>
        <begin position="136"/>
        <end position="171"/>
    </location>
</feature>
<dbReference type="Gene3D" id="1.10.10.10">
    <property type="entry name" value="Winged helix-like DNA-binding domain superfamily/Winged helix DNA-binding domain"/>
    <property type="match status" value="1"/>
</dbReference>
<dbReference type="PANTHER" id="PTHR43133:SF46">
    <property type="entry name" value="RNA POLYMERASE SIGMA-70 FACTOR ECF SUBFAMILY"/>
    <property type="match status" value="1"/>
</dbReference>
<keyword evidence="4" id="KW-0804">Transcription</keyword>
<comment type="similarity">
    <text evidence="1">Belongs to the sigma-70 factor family. ECF subfamily.</text>
</comment>
<keyword evidence="7" id="KW-1185">Reference proteome</keyword>
<sequence>MLLKHVTYNSWNDAQLVASMTAGDKAAFDEIYERYWNKLYNESYKRLRSIEQVEELVQSVFVDLWSKKERKNIVNIYAYLITAVRYQVFILYKKGQTLPQFEEPLDDMVHSCSEADSLLNEKEIRNYIAVWLAMQPEKRGEIFRMKFMEEMTTREISEKLGLSQKTVQNQILTSHASLKQFLERLMVMMSVM</sequence>
<dbReference type="PATRIC" id="fig|188932.3.peg.1735"/>
<dbReference type="Gene3D" id="1.10.1740.10">
    <property type="match status" value="1"/>
</dbReference>
<dbReference type="InterPro" id="IPR036388">
    <property type="entry name" value="WH-like_DNA-bd_sf"/>
</dbReference>
<dbReference type="InterPro" id="IPR039425">
    <property type="entry name" value="RNA_pol_sigma-70-like"/>
</dbReference>
<dbReference type="PANTHER" id="PTHR43133">
    <property type="entry name" value="RNA POLYMERASE ECF-TYPE SIGMA FACTO"/>
    <property type="match status" value="1"/>
</dbReference>
<evidence type="ECO:0000256" key="1">
    <source>
        <dbReference type="ARBA" id="ARBA00010641"/>
    </source>
</evidence>
<evidence type="ECO:0000256" key="4">
    <source>
        <dbReference type="ARBA" id="ARBA00023163"/>
    </source>
</evidence>
<dbReference type="InterPro" id="IPR014284">
    <property type="entry name" value="RNA_pol_sigma-70_dom"/>
</dbReference>
<gene>
    <name evidence="6" type="ORF">AY601_1668</name>
</gene>
<dbReference type="GO" id="GO:0016987">
    <property type="term" value="F:sigma factor activity"/>
    <property type="evidence" value="ECO:0007669"/>
    <property type="project" value="UniProtKB-KW"/>
</dbReference>
<dbReference type="GO" id="GO:0006352">
    <property type="term" value="P:DNA-templated transcription initiation"/>
    <property type="evidence" value="ECO:0007669"/>
    <property type="project" value="InterPro"/>
</dbReference>
<dbReference type="Proteomes" id="UP000071561">
    <property type="component" value="Chromosome"/>
</dbReference>
<dbReference type="RefSeq" id="WP_084359163.1">
    <property type="nucleotide sequence ID" value="NZ_CP014504.1"/>
</dbReference>
<dbReference type="InterPro" id="IPR013324">
    <property type="entry name" value="RNA_pol_sigma_r3/r4-like"/>
</dbReference>
<dbReference type="InterPro" id="IPR013325">
    <property type="entry name" value="RNA_pol_sigma_r2"/>
</dbReference>
<evidence type="ECO:0000256" key="3">
    <source>
        <dbReference type="ARBA" id="ARBA00023082"/>
    </source>
</evidence>